<dbReference type="GO" id="GO:0016554">
    <property type="term" value="P:cytidine to uridine editing"/>
    <property type="evidence" value="ECO:0007669"/>
    <property type="project" value="TreeGrafter"/>
</dbReference>
<dbReference type="GO" id="GO:0003723">
    <property type="term" value="F:RNA binding"/>
    <property type="evidence" value="ECO:0007669"/>
    <property type="project" value="TreeGrafter"/>
</dbReference>
<dbReference type="InterPro" id="IPR016193">
    <property type="entry name" value="Cytidine_deaminase-like"/>
</dbReference>
<evidence type="ECO:0000256" key="3">
    <source>
        <dbReference type="SAM" id="SignalP"/>
    </source>
</evidence>
<feature type="non-terminal residue" evidence="4">
    <location>
        <position position="1"/>
    </location>
</feature>
<gene>
    <name evidence="4" type="primary">Apobec1_1</name>
    <name evidence="4" type="ORF">DICMEG_R15450</name>
</gene>
<dbReference type="GO" id="GO:0008270">
    <property type="term" value="F:zinc ion binding"/>
    <property type="evidence" value="ECO:0007669"/>
    <property type="project" value="InterPro"/>
</dbReference>
<dbReference type="AlphaFoldDB" id="A0A7K9ZNH4"/>
<keyword evidence="5" id="KW-1185">Reference proteome</keyword>
<proteinExistence type="predicted"/>
<dbReference type="InterPro" id="IPR016192">
    <property type="entry name" value="APOBEC/CMP_deaminase_Zn-bd"/>
</dbReference>
<dbReference type="GO" id="GO:0005634">
    <property type="term" value="C:nucleus"/>
    <property type="evidence" value="ECO:0007669"/>
    <property type="project" value="TreeGrafter"/>
</dbReference>
<name>A0A7K9ZNH4_9CORV</name>
<dbReference type="SUPFAM" id="SSF53927">
    <property type="entry name" value="Cytidine deaminase-like"/>
    <property type="match status" value="1"/>
</dbReference>
<feature type="non-terminal residue" evidence="4">
    <location>
        <position position="196"/>
    </location>
</feature>
<feature type="signal peptide" evidence="3">
    <location>
        <begin position="1"/>
        <end position="15"/>
    </location>
</feature>
<evidence type="ECO:0000256" key="1">
    <source>
        <dbReference type="ARBA" id="ARBA00022723"/>
    </source>
</evidence>
<reference evidence="4 5" key="1">
    <citation type="submission" date="2019-09" db="EMBL/GenBank/DDBJ databases">
        <title>Bird 10,000 Genomes (B10K) Project - Family phase.</title>
        <authorList>
            <person name="Zhang G."/>
        </authorList>
    </citation>
    <scope>NUCLEOTIDE SEQUENCE [LARGE SCALE GENOMIC DNA]</scope>
    <source>
        <strain evidence="4">B10K-DU-001-48</strain>
        <tissue evidence="4">Muscle</tissue>
    </source>
</reference>
<comment type="caution">
    <text evidence="4">The sequence shown here is derived from an EMBL/GenBank/DDBJ whole genome shotgun (WGS) entry which is preliminary data.</text>
</comment>
<sequence>LKLLFCCSMFVPEWALREQFDPRVYPPETYLLCKLQWGNRGKRWIHWVRNYNDGDCHAEEYFLEQVFELRSSNFCCITWYLSWSPCAKCCYRIQEFLEKYPNVNIDIRVARLYKTYRPGTCRGLRHLARLQGRVTIGVMKIKGKVNHLASISPDYHYCWKTFTQNSIDYDFLLVNFQPELTRNRWRLKNILEVSTL</sequence>
<evidence type="ECO:0000313" key="4">
    <source>
        <dbReference type="EMBL" id="NXJ23110.1"/>
    </source>
</evidence>
<evidence type="ECO:0000313" key="5">
    <source>
        <dbReference type="Proteomes" id="UP000537234"/>
    </source>
</evidence>
<accession>A0A7K9ZNH4</accession>
<dbReference type="Pfam" id="PF18750">
    <property type="entry name" value="SNAD4"/>
    <property type="match status" value="1"/>
</dbReference>
<dbReference type="GO" id="GO:0005737">
    <property type="term" value="C:cytoplasm"/>
    <property type="evidence" value="ECO:0007669"/>
    <property type="project" value="TreeGrafter"/>
</dbReference>
<protein>
    <submittedName>
        <fullName evidence="4">ABEC1 enzyme</fullName>
    </submittedName>
</protein>
<organism evidence="4 5">
    <name type="scientific">Dicrurus megarhynchus</name>
    <dbReference type="NCBI Taxonomy" id="450177"/>
    <lineage>
        <taxon>Eukaryota</taxon>
        <taxon>Metazoa</taxon>
        <taxon>Chordata</taxon>
        <taxon>Craniata</taxon>
        <taxon>Vertebrata</taxon>
        <taxon>Euteleostomi</taxon>
        <taxon>Archelosauria</taxon>
        <taxon>Archosauria</taxon>
        <taxon>Dinosauria</taxon>
        <taxon>Saurischia</taxon>
        <taxon>Theropoda</taxon>
        <taxon>Coelurosauria</taxon>
        <taxon>Aves</taxon>
        <taxon>Neognathae</taxon>
        <taxon>Neoaves</taxon>
        <taxon>Telluraves</taxon>
        <taxon>Australaves</taxon>
        <taxon>Passeriformes</taxon>
        <taxon>Corvoidea</taxon>
        <taxon>Dicruridae</taxon>
        <taxon>Dicrurus</taxon>
    </lineage>
</organism>
<keyword evidence="1" id="KW-0479">Metal-binding</keyword>
<dbReference type="Gene3D" id="3.40.140.10">
    <property type="entry name" value="Cytidine Deaminase, domain 2"/>
    <property type="match status" value="1"/>
</dbReference>
<dbReference type="PROSITE" id="PS00903">
    <property type="entry name" value="CYT_DCMP_DEAMINASES_1"/>
    <property type="match status" value="1"/>
</dbReference>
<dbReference type="InterPro" id="IPR050610">
    <property type="entry name" value="APOBEC_Cyt_Deaminase"/>
</dbReference>
<dbReference type="PANTHER" id="PTHR13857">
    <property type="entry name" value="MRNA EDITING ENZYME"/>
    <property type="match status" value="1"/>
</dbReference>
<dbReference type="PANTHER" id="PTHR13857:SF26">
    <property type="entry name" value="C-U-EDITING ENZYME APOBEC-1"/>
    <property type="match status" value="1"/>
</dbReference>
<keyword evidence="3" id="KW-0732">Signal</keyword>
<dbReference type="EMBL" id="VXAD01005996">
    <property type="protein sequence ID" value="NXJ23110.1"/>
    <property type="molecule type" value="Genomic_DNA"/>
</dbReference>
<dbReference type="Proteomes" id="UP000537234">
    <property type="component" value="Unassembled WGS sequence"/>
</dbReference>
<evidence type="ECO:0000256" key="2">
    <source>
        <dbReference type="ARBA" id="ARBA00022801"/>
    </source>
</evidence>
<feature type="chain" id="PRO_5029686573" evidence="3">
    <location>
        <begin position="16"/>
        <end position="196"/>
    </location>
</feature>
<keyword evidence="2" id="KW-0378">Hydrolase</keyword>
<dbReference type="GO" id="GO:0004126">
    <property type="term" value="F:cytidine deaminase activity"/>
    <property type="evidence" value="ECO:0007669"/>
    <property type="project" value="TreeGrafter"/>
</dbReference>